<sequence length="103" mass="11051">MAKDSLTVRASCPTRWSETHVASMKWRALSRVSLKAGLEGSSREIGARSRVEPRALCVSVRRSLVNAGLSCAPFVACDVRAETPQVIIQDPVSGILHVGPPVL</sequence>
<evidence type="ECO:0000313" key="1">
    <source>
        <dbReference type="EMBL" id="MQL94266.1"/>
    </source>
</evidence>
<dbReference type="AlphaFoldDB" id="A0A843VGK2"/>
<dbReference type="EMBL" id="NMUH01001653">
    <property type="protein sequence ID" value="MQL94266.1"/>
    <property type="molecule type" value="Genomic_DNA"/>
</dbReference>
<comment type="caution">
    <text evidence="1">The sequence shown here is derived from an EMBL/GenBank/DDBJ whole genome shotgun (WGS) entry which is preliminary data.</text>
</comment>
<gene>
    <name evidence="1" type="ORF">Taro_026923</name>
</gene>
<dbReference type="Proteomes" id="UP000652761">
    <property type="component" value="Unassembled WGS sequence"/>
</dbReference>
<proteinExistence type="predicted"/>
<reference evidence="1" key="1">
    <citation type="submission" date="2017-07" db="EMBL/GenBank/DDBJ databases">
        <title>Taro Niue Genome Assembly and Annotation.</title>
        <authorList>
            <person name="Atibalentja N."/>
            <person name="Keating K."/>
            <person name="Fields C.J."/>
        </authorList>
    </citation>
    <scope>NUCLEOTIDE SEQUENCE</scope>
    <source>
        <strain evidence="1">Niue_2</strain>
        <tissue evidence="1">Leaf</tissue>
    </source>
</reference>
<evidence type="ECO:0000313" key="2">
    <source>
        <dbReference type="Proteomes" id="UP000652761"/>
    </source>
</evidence>
<accession>A0A843VGK2</accession>
<protein>
    <submittedName>
        <fullName evidence="1">Uncharacterized protein</fullName>
    </submittedName>
</protein>
<name>A0A843VGK2_COLES</name>
<keyword evidence="2" id="KW-1185">Reference proteome</keyword>
<organism evidence="1 2">
    <name type="scientific">Colocasia esculenta</name>
    <name type="common">Wild taro</name>
    <name type="synonym">Arum esculentum</name>
    <dbReference type="NCBI Taxonomy" id="4460"/>
    <lineage>
        <taxon>Eukaryota</taxon>
        <taxon>Viridiplantae</taxon>
        <taxon>Streptophyta</taxon>
        <taxon>Embryophyta</taxon>
        <taxon>Tracheophyta</taxon>
        <taxon>Spermatophyta</taxon>
        <taxon>Magnoliopsida</taxon>
        <taxon>Liliopsida</taxon>
        <taxon>Araceae</taxon>
        <taxon>Aroideae</taxon>
        <taxon>Colocasieae</taxon>
        <taxon>Colocasia</taxon>
    </lineage>
</organism>